<dbReference type="AlphaFoldDB" id="A0A135S9Z3"/>
<feature type="region of interest" description="Disordered" evidence="1">
    <location>
        <begin position="573"/>
        <end position="593"/>
    </location>
</feature>
<feature type="compositionally biased region" description="Low complexity" evidence="1">
    <location>
        <begin position="920"/>
        <end position="933"/>
    </location>
</feature>
<dbReference type="EMBL" id="JFBX01000628">
    <property type="protein sequence ID" value="KXH32736.1"/>
    <property type="molecule type" value="Genomic_DNA"/>
</dbReference>
<evidence type="ECO:0000256" key="1">
    <source>
        <dbReference type="SAM" id="MobiDB-lite"/>
    </source>
</evidence>
<comment type="caution">
    <text evidence="2">The sequence shown here is derived from an EMBL/GenBank/DDBJ whole genome shotgun (WGS) entry which is preliminary data.</text>
</comment>
<sequence length="1018" mass="114117">MPQGQGTSGTVLDPDKRFVGHENAFAIRQRHLAYRTASLFLMHTNSINPEHGKYTTYSHVDDLPRLQTSQVQTPHEVKLTCDTFIYLQNLTPLLIRDTEIISLTPVCSFNTTLKPREDVNPYVRPDSKPWVEVPSTQPHLKKILISSNPDWANHRIQTAHDRTYWPSLDVTLDRATPLVDMPKWLGGELGPAATLQHLLPKEPTRQEWRSAFTIDVHCRTVFHLLERLHLAAAQKLDQSVEESMVTLHDYVTLTSLKKINSRWAFGFGKRNFGSIFKTRIVEIDHDFIRLPFHDTHLKQNVLPAGRRRIDSPMQIRTMEAIYQQLPAWKRDKVPLDIDAKIASGRSYLPEWKHSDLNILPGSTFGSSGRTAGYDELGRLEFQRIFSSLSRAFEHYTENTRKSYIVIKLLFAKEGRLPPTYHDRGLALSKDLRNLQMVLLLLSQVKLHFGDILRSHLVWLSQTKADETQHVFKDKESFRDHVDRAVSGKKPKVRAIRAYLGAGEGVTFGEHLTIDRNQQNRWVAERQKMMAQSKFSADTKGKGLPSTPGRGSRNYSTGNTSQATLIEEQMSQLRLDEDPSKKFRGPDEPEDPIDPETLAVERERFDRGWVPAAESYIGIVCRYQDALRTIMAELGADFLSFFYGARSEAEEGPEILMVHAEPWYKDSSVLNFKEFFSKFPKTNGDRWSEQELLTMEDNMMARVYGPKRKDWPPKDKLTYNGTWHAETIVLSLHHLATELFERMDQTLKRESTGSALFESHLLPKLQVLGNFLNLSSVLAVSKRCCPSCNMMVEETEASRKMQILRPGDHSDWFSTSLPPWLPEKVFSKMEARIFEEVSRRLATPLSETELPRSGSSGGSGPAQSIPDAPSRDHMFDVMVLNWRSLVRGSPASSVAPSSPKLGIADALARGGGGEGWGFGSRGSTNNNRNNRGSGSSRGGGSSRGISFRGRGSGPGVASRGGSSQGSSSRGGGSARGSGSDRGRGGPSGRGAGWIQAGKREPSTTVPRESDPPSPKKPKW</sequence>
<evidence type="ECO:0000313" key="3">
    <source>
        <dbReference type="Proteomes" id="UP000070328"/>
    </source>
</evidence>
<feature type="region of interest" description="Disordered" evidence="1">
    <location>
        <begin position="913"/>
        <end position="1018"/>
    </location>
</feature>
<feature type="compositionally biased region" description="Basic and acidic residues" evidence="1">
    <location>
        <begin position="573"/>
        <end position="586"/>
    </location>
</feature>
<protein>
    <submittedName>
        <fullName evidence="2">Uncharacterized protein</fullName>
    </submittedName>
</protein>
<feature type="region of interest" description="Disordered" evidence="1">
    <location>
        <begin position="531"/>
        <end position="560"/>
    </location>
</feature>
<gene>
    <name evidence="2" type="ORF">CSIM01_04229</name>
</gene>
<accession>A0A135S9Z3</accession>
<reference evidence="2 3" key="1">
    <citation type="submission" date="2014-02" db="EMBL/GenBank/DDBJ databases">
        <title>The genome sequence of Colletotrichum simmondsii CBS122122.</title>
        <authorList>
            <person name="Baroncelli R."/>
            <person name="Thon M.R."/>
        </authorList>
    </citation>
    <scope>NUCLEOTIDE SEQUENCE [LARGE SCALE GENOMIC DNA]</scope>
    <source>
        <strain evidence="2 3">CBS122122</strain>
    </source>
</reference>
<dbReference type="OrthoDB" id="4848851at2759"/>
<organism evidence="2 3">
    <name type="scientific">Colletotrichum simmondsii</name>
    <dbReference type="NCBI Taxonomy" id="703756"/>
    <lineage>
        <taxon>Eukaryota</taxon>
        <taxon>Fungi</taxon>
        <taxon>Dikarya</taxon>
        <taxon>Ascomycota</taxon>
        <taxon>Pezizomycotina</taxon>
        <taxon>Sordariomycetes</taxon>
        <taxon>Hypocreomycetidae</taxon>
        <taxon>Glomerellales</taxon>
        <taxon>Glomerellaceae</taxon>
        <taxon>Colletotrichum</taxon>
        <taxon>Colletotrichum acutatum species complex</taxon>
    </lineage>
</organism>
<dbReference type="Proteomes" id="UP000070328">
    <property type="component" value="Unassembled WGS sequence"/>
</dbReference>
<feature type="compositionally biased region" description="Low complexity" evidence="1">
    <location>
        <begin position="942"/>
        <end position="966"/>
    </location>
</feature>
<keyword evidence="3" id="KW-1185">Reference proteome</keyword>
<feature type="region of interest" description="Disordered" evidence="1">
    <location>
        <begin position="844"/>
        <end position="869"/>
    </location>
</feature>
<name>A0A135S9Z3_9PEZI</name>
<evidence type="ECO:0000313" key="2">
    <source>
        <dbReference type="EMBL" id="KXH32736.1"/>
    </source>
</evidence>
<proteinExistence type="predicted"/>